<dbReference type="Proteomes" id="UP000184603">
    <property type="component" value="Unassembled WGS sequence"/>
</dbReference>
<accession>A0A1M7Y4T7</accession>
<name>A0A1M7Y4T7_9BACT</name>
<proteinExistence type="predicted"/>
<dbReference type="GO" id="GO:0005829">
    <property type="term" value="C:cytosol"/>
    <property type="evidence" value="ECO:0007669"/>
    <property type="project" value="TreeGrafter"/>
</dbReference>
<dbReference type="OrthoDB" id="9784809at2"/>
<dbReference type="RefSeq" id="WP_143170673.1">
    <property type="nucleotide sequence ID" value="NZ_FRFE01000007.1"/>
</dbReference>
<dbReference type="EMBL" id="FRFE01000007">
    <property type="protein sequence ID" value="SHO47367.1"/>
    <property type="molecule type" value="Genomic_DNA"/>
</dbReference>
<dbReference type="Pfam" id="PF00027">
    <property type="entry name" value="cNMP_binding"/>
    <property type="match status" value="1"/>
</dbReference>
<dbReference type="InterPro" id="IPR050397">
    <property type="entry name" value="Env_Response_Regulators"/>
</dbReference>
<dbReference type="SUPFAM" id="SSF51206">
    <property type="entry name" value="cAMP-binding domain-like"/>
    <property type="match status" value="1"/>
</dbReference>
<dbReference type="GO" id="GO:0003700">
    <property type="term" value="F:DNA-binding transcription factor activity"/>
    <property type="evidence" value="ECO:0007669"/>
    <property type="project" value="TreeGrafter"/>
</dbReference>
<protein>
    <submittedName>
        <fullName evidence="2">Cyclic nucleotide-binding domain-containing protein</fullName>
    </submittedName>
</protein>
<keyword evidence="3" id="KW-1185">Reference proteome</keyword>
<dbReference type="InterPro" id="IPR018488">
    <property type="entry name" value="cNMP-bd_CS"/>
</dbReference>
<dbReference type="PROSITE" id="PS00889">
    <property type="entry name" value="CNMP_BINDING_2"/>
    <property type="match status" value="1"/>
</dbReference>
<dbReference type="InterPro" id="IPR000595">
    <property type="entry name" value="cNMP-bd_dom"/>
</dbReference>
<gene>
    <name evidence="2" type="ORF">SAMN02745220_01845</name>
</gene>
<dbReference type="PANTHER" id="PTHR24567">
    <property type="entry name" value="CRP FAMILY TRANSCRIPTIONAL REGULATORY PROTEIN"/>
    <property type="match status" value="1"/>
</dbReference>
<dbReference type="Gene3D" id="2.60.120.10">
    <property type="entry name" value="Jelly Rolls"/>
    <property type="match status" value="1"/>
</dbReference>
<dbReference type="CDD" id="cd00038">
    <property type="entry name" value="CAP_ED"/>
    <property type="match status" value="1"/>
</dbReference>
<dbReference type="STRING" id="1121416.SAMN02745220_01845"/>
<dbReference type="SMART" id="SM00100">
    <property type="entry name" value="cNMP"/>
    <property type="match status" value="1"/>
</dbReference>
<dbReference type="AlphaFoldDB" id="A0A1M7Y4T7"/>
<evidence type="ECO:0000313" key="3">
    <source>
        <dbReference type="Proteomes" id="UP000184603"/>
    </source>
</evidence>
<feature type="domain" description="Cyclic nucleotide-binding" evidence="1">
    <location>
        <begin position="21"/>
        <end position="124"/>
    </location>
</feature>
<dbReference type="InterPro" id="IPR018490">
    <property type="entry name" value="cNMP-bd_dom_sf"/>
</dbReference>
<dbReference type="PANTHER" id="PTHR24567:SF74">
    <property type="entry name" value="HTH-TYPE TRANSCRIPTIONAL REGULATOR ARCR"/>
    <property type="match status" value="1"/>
</dbReference>
<evidence type="ECO:0000259" key="1">
    <source>
        <dbReference type="PROSITE" id="PS50042"/>
    </source>
</evidence>
<evidence type="ECO:0000313" key="2">
    <source>
        <dbReference type="EMBL" id="SHO47367.1"/>
    </source>
</evidence>
<organism evidence="2 3">
    <name type="scientific">Desulfopila aestuarii DSM 18488</name>
    <dbReference type="NCBI Taxonomy" id="1121416"/>
    <lineage>
        <taxon>Bacteria</taxon>
        <taxon>Pseudomonadati</taxon>
        <taxon>Thermodesulfobacteriota</taxon>
        <taxon>Desulfobulbia</taxon>
        <taxon>Desulfobulbales</taxon>
        <taxon>Desulfocapsaceae</taxon>
        <taxon>Desulfopila</taxon>
    </lineage>
</organism>
<sequence length="163" mass="18111">MTIQPGTISSTIRQNVRQIELFSNLSDDEIDILMKHAKIRSLVEDEALFHQGDNGDFFAIIIDGRIEITKHTEMETPVSLASLTCGDTLGEMALIDQEARSASATAIEPSSVFVLSRKSFDMLVDQYPRCGTKLLRKLAIILCNHLRKTSGRFAESIEPSLLT</sequence>
<reference evidence="2 3" key="1">
    <citation type="submission" date="2016-12" db="EMBL/GenBank/DDBJ databases">
        <authorList>
            <person name="Song W.-J."/>
            <person name="Kurnit D.M."/>
        </authorList>
    </citation>
    <scope>NUCLEOTIDE SEQUENCE [LARGE SCALE GENOMIC DNA]</scope>
    <source>
        <strain evidence="2 3">DSM 18488</strain>
    </source>
</reference>
<dbReference type="PROSITE" id="PS50042">
    <property type="entry name" value="CNMP_BINDING_3"/>
    <property type="match status" value="1"/>
</dbReference>
<dbReference type="InterPro" id="IPR014710">
    <property type="entry name" value="RmlC-like_jellyroll"/>
</dbReference>